<dbReference type="EMBL" id="AP028679">
    <property type="protein sequence ID" value="BEQ13895.1"/>
    <property type="molecule type" value="Genomic_DNA"/>
</dbReference>
<evidence type="ECO:0000259" key="5">
    <source>
        <dbReference type="PROSITE" id="PS50883"/>
    </source>
</evidence>
<dbReference type="SUPFAM" id="SSF141868">
    <property type="entry name" value="EAL domain-like"/>
    <property type="match status" value="1"/>
</dbReference>
<sequence length="832" mass="93853">MFLDREINFSERILVVDDDPLVLDFLSKAIKNKYDLIVANSAKEALDILKERGPFAVVISDLRMPEMDGITFLTLVKQRWPQAVRILFTGFADLQAATTAINTAHIFRLLTKPARNIEIIETINEGLKQHRLLVADEAQLIEREHQLRMALLSLPFPAMIHAEDGQVILMNKTWEDLSGWKSSDISSIKDWYEKAYRRNWQEFSGSIEKIFFRQNSEIYNDTKVYTKDGKTLMWDFNSAPFGEMSDGKKVAISIASDVTQRRAMEDDLSRARQVFENVPNGILITNSDGVIIDVNPAMCETSGFSPEELIGETPKIFKSGRHDKNFYKTIWHSMNKDGSWRGELWNRRKNGEIYPAWITMSQVDGSGYSDNTEPVFVAIITDISSLHEAQERIEYLSYYDALTGLPNQENMRIILEQALGNIGRQGGHVLAGYLDLDDFKLINESKGHETGDKLLVQVSNRLMGCVKDRGTVIRWGADQFVIIATVNDGEKEALQFGDELLDSLKESFEIAGDAVFVSACVGLSLYPRDDSSPNTLIQHANIAMNEAKKNGRNQFRLFSDPMNQRVVERLALETEMRFSLENNEFVLDYQPLVELSTGRVRGVEALVRWQNPKRGLMMPDSFLPVAEKSGLIIPLGFWVLEESCRQIKLWEKQGMSVERVAVNLSARQMWEENIVDSVADIISKTGCRCDQIELELTETVLMSSVEKTVKILSHLAELGIEVSMDDFGTGYSSLYYLRNLPFHIIKVDKSFVDDLPQDAGSVSLISSIIAFAHGLGKKTVVEGIETQQQLECVHSLGGDVAQGYYFARPMNPQKIGKLLASGPTPFSHMLPK</sequence>
<name>A0AAU9ED84_9BACT</name>
<evidence type="ECO:0000259" key="6">
    <source>
        <dbReference type="PROSITE" id="PS50887"/>
    </source>
</evidence>
<dbReference type="SUPFAM" id="SSF52172">
    <property type="entry name" value="CheY-like"/>
    <property type="match status" value="1"/>
</dbReference>
<dbReference type="NCBIfam" id="TIGR00254">
    <property type="entry name" value="GGDEF"/>
    <property type="match status" value="1"/>
</dbReference>
<keyword evidence="8" id="KW-1185">Reference proteome</keyword>
<feature type="modified residue" description="4-aspartylphosphate" evidence="1">
    <location>
        <position position="61"/>
    </location>
</feature>
<dbReference type="InterPro" id="IPR000700">
    <property type="entry name" value="PAS-assoc_C"/>
</dbReference>
<dbReference type="InterPro" id="IPR052155">
    <property type="entry name" value="Biofilm_reg_signaling"/>
</dbReference>
<dbReference type="SUPFAM" id="SSF55785">
    <property type="entry name" value="PYP-like sensor domain (PAS domain)"/>
    <property type="match status" value="2"/>
</dbReference>
<dbReference type="InterPro" id="IPR035919">
    <property type="entry name" value="EAL_sf"/>
</dbReference>
<dbReference type="SUPFAM" id="SSF55073">
    <property type="entry name" value="Nucleotide cyclase"/>
    <property type="match status" value="1"/>
</dbReference>
<feature type="domain" description="PAC" evidence="4">
    <location>
        <begin position="218"/>
        <end position="270"/>
    </location>
</feature>
<feature type="domain" description="EAL" evidence="5">
    <location>
        <begin position="569"/>
        <end position="823"/>
    </location>
</feature>
<dbReference type="PROSITE" id="PS50110">
    <property type="entry name" value="RESPONSE_REGULATORY"/>
    <property type="match status" value="1"/>
</dbReference>
<dbReference type="Gene3D" id="3.20.20.450">
    <property type="entry name" value="EAL domain"/>
    <property type="match status" value="1"/>
</dbReference>
<dbReference type="InterPro" id="IPR029787">
    <property type="entry name" value="Nucleotide_cyclase"/>
</dbReference>
<feature type="domain" description="PAS" evidence="3">
    <location>
        <begin position="267"/>
        <end position="313"/>
    </location>
</feature>
<dbReference type="InterPro" id="IPR043128">
    <property type="entry name" value="Rev_trsase/Diguanyl_cyclase"/>
</dbReference>
<dbReference type="InterPro" id="IPR001789">
    <property type="entry name" value="Sig_transdc_resp-reg_receiver"/>
</dbReference>
<dbReference type="PANTHER" id="PTHR44757:SF2">
    <property type="entry name" value="BIOFILM ARCHITECTURE MAINTENANCE PROTEIN MBAA"/>
    <property type="match status" value="1"/>
</dbReference>
<dbReference type="CDD" id="cd01949">
    <property type="entry name" value="GGDEF"/>
    <property type="match status" value="1"/>
</dbReference>
<dbReference type="PANTHER" id="PTHR44757">
    <property type="entry name" value="DIGUANYLATE CYCLASE DGCP"/>
    <property type="match status" value="1"/>
</dbReference>
<dbReference type="KEGG" id="dmp:FAK_09610"/>
<dbReference type="SMART" id="SM00267">
    <property type="entry name" value="GGDEF"/>
    <property type="match status" value="1"/>
</dbReference>
<dbReference type="InterPro" id="IPR000160">
    <property type="entry name" value="GGDEF_dom"/>
</dbReference>
<reference evidence="8" key="1">
    <citation type="journal article" date="2023" name="Arch. Microbiol.">
        <title>Desulfoferula mesophilus gen. nov. sp. nov., a mesophilic sulfate-reducing bacterium isolated from a brackish lake sediment.</title>
        <authorList>
            <person name="Watanabe T."/>
            <person name="Yabe T."/>
            <person name="Tsuji J.M."/>
            <person name="Fukui M."/>
        </authorList>
    </citation>
    <scope>NUCLEOTIDE SEQUENCE [LARGE SCALE GENOMIC DNA]</scope>
    <source>
        <strain evidence="8">12FAK</strain>
    </source>
</reference>
<dbReference type="CDD" id="cd17569">
    <property type="entry name" value="REC_HupR-like"/>
    <property type="match status" value="1"/>
</dbReference>
<evidence type="ECO:0000313" key="7">
    <source>
        <dbReference type="EMBL" id="BEQ13895.1"/>
    </source>
</evidence>
<dbReference type="Gene3D" id="3.30.70.270">
    <property type="match status" value="1"/>
</dbReference>
<dbReference type="CDD" id="cd01948">
    <property type="entry name" value="EAL"/>
    <property type="match status" value="1"/>
</dbReference>
<dbReference type="InterPro" id="IPR001633">
    <property type="entry name" value="EAL_dom"/>
</dbReference>
<dbReference type="InterPro" id="IPR000014">
    <property type="entry name" value="PAS"/>
</dbReference>
<evidence type="ECO:0000256" key="1">
    <source>
        <dbReference type="PROSITE-ProRule" id="PRU00169"/>
    </source>
</evidence>
<accession>A0AAU9ED84</accession>
<evidence type="ECO:0000259" key="4">
    <source>
        <dbReference type="PROSITE" id="PS50113"/>
    </source>
</evidence>
<dbReference type="RefSeq" id="WP_338605628.1">
    <property type="nucleotide sequence ID" value="NZ_AP028679.1"/>
</dbReference>
<evidence type="ECO:0000313" key="8">
    <source>
        <dbReference type="Proteomes" id="UP001366166"/>
    </source>
</evidence>
<proteinExistence type="predicted"/>
<dbReference type="Pfam" id="PF00072">
    <property type="entry name" value="Response_reg"/>
    <property type="match status" value="1"/>
</dbReference>
<dbReference type="InterPro" id="IPR035965">
    <property type="entry name" value="PAS-like_dom_sf"/>
</dbReference>
<dbReference type="PROSITE" id="PS50113">
    <property type="entry name" value="PAC"/>
    <property type="match status" value="1"/>
</dbReference>
<dbReference type="PROSITE" id="PS50883">
    <property type="entry name" value="EAL"/>
    <property type="match status" value="1"/>
</dbReference>
<dbReference type="NCBIfam" id="TIGR00229">
    <property type="entry name" value="sensory_box"/>
    <property type="match status" value="2"/>
</dbReference>
<dbReference type="Gene3D" id="3.30.450.20">
    <property type="entry name" value="PAS domain"/>
    <property type="match status" value="2"/>
</dbReference>
<dbReference type="PROSITE" id="PS50887">
    <property type="entry name" value="GGDEF"/>
    <property type="match status" value="1"/>
</dbReference>
<dbReference type="PROSITE" id="PS50112">
    <property type="entry name" value="PAS"/>
    <property type="match status" value="1"/>
</dbReference>
<dbReference type="InterPro" id="IPR011006">
    <property type="entry name" value="CheY-like_superfamily"/>
</dbReference>
<dbReference type="Pfam" id="PF00990">
    <property type="entry name" value="GGDEF"/>
    <property type="match status" value="1"/>
</dbReference>
<dbReference type="SMART" id="SM00448">
    <property type="entry name" value="REC"/>
    <property type="match status" value="1"/>
</dbReference>
<protein>
    <submittedName>
        <fullName evidence="7">Uncharacterized protein</fullName>
    </submittedName>
</protein>
<dbReference type="GO" id="GO:0000160">
    <property type="term" value="P:phosphorelay signal transduction system"/>
    <property type="evidence" value="ECO:0007669"/>
    <property type="project" value="InterPro"/>
</dbReference>
<organism evidence="7 8">
    <name type="scientific">Desulfoferula mesophila</name>
    <dbReference type="NCBI Taxonomy" id="3058419"/>
    <lineage>
        <taxon>Bacteria</taxon>
        <taxon>Pseudomonadati</taxon>
        <taxon>Thermodesulfobacteriota</taxon>
        <taxon>Desulfarculia</taxon>
        <taxon>Desulfarculales</taxon>
        <taxon>Desulfarculaceae</taxon>
        <taxon>Desulfoferula</taxon>
    </lineage>
</organism>
<dbReference type="Proteomes" id="UP001366166">
    <property type="component" value="Chromosome"/>
</dbReference>
<dbReference type="AlphaFoldDB" id="A0AAU9ED84"/>
<feature type="domain" description="GGDEF" evidence="6">
    <location>
        <begin position="427"/>
        <end position="560"/>
    </location>
</feature>
<keyword evidence="1" id="KW-0597">Phosphoprotein</keyword>
<evidence type="ECO:0000259" key="3">
    <source>
        <dbReference type="PROSITE" id="PS50112"/>
    </source>
</evidence>
<dbReference type="SMART" id="SM00091">
    <property type="entry name" value="PAS"/>
    <property type="match status" value="2"/>
</dbReference>
<dbReference type="SMART" id="SM00052">
    <property type="entry name" value="EAL"/>
    <property type="match status" value="1"/>
</dbReference>
<dbReference type="CDD" id="cd00130">
    <property type="entry name" value="PAS"/>
    <property type="match status" value="1"/>
</dbReference>
<dbReference type="Gene3D" id="3.40.50.2300">
    <property type="match status" value="1"/>
</dbReference>
<dbReference type="Pfam" id="PF13426">
    <property type="entry name" value="PAS_9"/>
    <property type="match status" value="2"/>
</dbReference>
<gene>
    <name evidence="7" type="ORF">FAK_09610</name>
</gene>
<feature type="domain" description="Response regulatory" evidence="2">
    <location>
        <begin position="12"/>
        <end position="127"/>
    </location>
</feature>
<dbReference type="Pfam" id="PF00563">
    <property type="entry name" value="EAL"/>
    <property type="match status" value="1"/>
</dbReference>
<evidence type="ECO:0000259" key="2">
    <source>
        <dbReference type="PROSITE" id="PS50110"/>
    </source>
</evidence>